<evidence type="ECO:0000256" key="1">
    <source>
        <dbReference type="SAM" id="MobiDB-lite"/>
    </source>
</evidence>
<sequence length="453" mass="46030">MPDAVLDALTAVRLRHPPDLPPGFHHHQVTMPAAHGVDAHAVAVQLVADGPDGPGAPDPDVLTAAAVRHWAGEDHGQLDVVRTSADALRAAGVPVLTLEDLGLVDPAVLATPGCPLVRVDGSTPLTWVRATRIGPPGHGIDGRGTDGAATGRVPYGQVVVRYLDGRPDEPVAHPLTMAGLGAGPTPDAAVAAAWADVVAQDAAWTWWSDTAAPAPRPLAPVPDLVRAWGRSPLRLDLRALPAPLLAGGAEGAVLAVVDDGAVTVLAVAAGPRAQHAAAARALWQLVVARDLADPGGSLVRSGAAVHRPSGDHLAAAGPGARGLVDPLHHVQLALDPTVRRRVHARLGGLRTTAPARGTQRSSSPGADPAPGAHGALAAVHGALAADPAAVPWVVDLTTPDVAARGWACVRVLVPGASRLAPGAFPPDPAVARAAARRLGREPGPRESVPWPGW</sequence>
<comment type="caution">
    <text evidence="3">The sequence shown here is derived from an EMBL/GenBank/DDBJ whole genome shotgun (WGS) entry which is preliminary data.</text>
</comment>
<evidence type="ECO:0000259" key="2">
    <source>
        <dbReference type="PROSITE" id="PS51664"/>
    </source>
</evidence>
<gene>
    <name evidence="3" type="ORF">Cph01nite_29270</name>
</gene>
<dbReference type="InterPro" id="IPR003776">
    <property type="entry name" value="YcaO-like_dom"/>
</dbReference>
<evidence type="ECO:0000313" key="4">
    <source>
        <dbReference type="Proteomes" id="UP000614741"/>
    </source>
</evidence>
<dbReference type="RefSeq" id="WP_203675459.1">
    <property type="nucleotide sequence ID" value="NZ_BONP01000021.1"/>
</dbReference>
<reference evidence="3 4" key="1">
    <citation type="submission" date="2021-01" db="EMBL/GenBank/DDBJ databases">
        <title>Whole genome shotgun sequence of Cellulomonas phragmiteti NBRC 110785.</title>
        <authorList>
            <person name="Komaki H."/>
            <person name="Tamura T."/>
        </authorList>
    </citation>
    <scope>NUCLEOTIDE SEQUENCE [LARGE SCALE GENOMIC DNA]</scope>
    <source>
        <strain evidence="3 4">NBRC 110785</strain>
    </source>
</reference>
<dbReference type="EMBL" id="BONP01000021">
    <property type="protein sequence ID" value="GIG41165.1"/>
    <property type="molecule type" value="Genomic_DNA"/>
</dbReference>
<dbReference type="PROSITE" id="PS51664">
    <property type="entry name" value="YCAO"/>
    <property type="match status" value="1"/>
</dbReference>
<name>A0ABQ4DP80_9CELL</name>
<accession>A0ABQ4DP80</accession>
<feature type="domain" description="YcaO" evidence="2">
    <location>
        <begin position="53"/>
        <end position="453"/>
    </location>
</feature>
<dbReference type="Pfam" id="PF02624">
    <property type="entry name" value="YcaO"/>
    <property type="match status" value="1"/>
</dbReference>
<feature type="compositionally biased region" description="Low complexity" evidence="1">
    <location>
        <begin position="364"/>
        <end position="373"/>
    </location>
</feature>
<keyword evidence="4" id="KW-1185">Reference proteome</keyword>
<evidence type="ECO:0000313" key="3">
    <source>
        <dbReference type="EMBL" id="GIG41165.1"/>
    </source>
</evidence>
<protein>
    <recommendedName>
        <fullName evidence="2">YcaO domain-containing protein</fullName>
    </recommendedName>
</protein>
<organism evidence="3 4">
    <name type="scientific">Cellulomonas phragmiteti</name>
    <dbReference type="NCBI Taxonomy" id="478780"/>
    <lineage>
        <taxon>Bacteria</taxon>
        <taxon>Bacillati</taxon>
        <taxon>Actinomycetota</taxon>
        <taxon>Actinomycetes</taxon>
        <taxon>Micrococcales</taxon>
        <taxon>Cellulomonadaceae</taxon>
        <taxon>Cellulomonas</taxon>
    </lineage>
</organism>
<dbReference type="Proteomes" id="UP000614741">
    <property type="component" value="Unassembled WGS sequence"/>
</dbReference>
<proteinExistence type="predicted"/>
<feature type="region of interest" description="Disordered" evidence="1">
    <location>
        <begin position="346"/>
        <end position="373"/>
    </location>
</feature>